<protein>
    <recommendedName>
        <fullName evidence="3">DUF4192 family protein</fullName>
    </recommendedName>
</protein>
<dbReference type="EMBL" id="BAABGL010000008">
    <property type="protein sequence ID" value="GAA4389893.1"/>
    <property type="molecule type" value="Genomic_DNA"/>
</dbReference>
<evidence type="ECO:0000313" key="1">
    <source>
        <dbReference type="EMBL" id="GAA4389893.1"/>
    </source>
</evidence>
<accession>A0ABP8JFG4</accession>
<evidence type="ECO:0008006" key="3">
    <source>
        <dbReference type="Google" id="ProtNLM"/>
    </source>
</evidence>
<keyword evidence="2" id="KW-1185">Reference proteome</keyword>
<comment type="caution">
    <text evidence="1">The sequence shown here is derived from an EMBL/GenBank/DDBJ whole genome shotgun (WGS) entry which is preliminary data.</text>
</comment>
<dbReference type="Proteomes" id="UP001500642">
    <property type="component" value="Unassembled WGS sequence"/>
</dbReference>
<dbReference type="InterPro" id="IPR025447">
    <property type="entry name" value="DUF4192"/>
</dbReference>
<organism evidence="1 2">
    <name type="scientific">Brevibacterium pityocampae</name>
    <dbReference type="NCBI Taxonomy" id="506594"/>
    <lineage>
        <taxon>Bacteria</taxon>
        <taxon>Bacillati</taxon>
        <taxon>Actinomycetota</taxon>
        <taxon>Actinomycetes</taxon>
        <taxon>Micrococcales</taxon>
        <taxon>Brevibacteriaceae</taxon>
        <taxon>Brevibacterium</taxon>
    </lineage>
</organism>
<reference evidence="2" key="1">
    <citation type="journal article" date="2019" name="Int. J. Syst. Evol. Microbiol.">
        <title>The Global Catalogue of Microorganisms (GCM) 10K type strain sequencing project: providing services to taxonomists for standard genome sequencing and annotation.</title>
        <authorList>
            <consortium name="The Broad Institute Genomics Platform"/>
            <consortium name="The Broad Institute Genome Sequencing Center for Infectious Disease"/>
            <person name="Wu L."/>
            <person name="Ma J."/>
        </authorList>
    </citation>
    <scope>NUCLEOTIDE SEQUENCE [LARGE SCALE GENOMIC DNA]</scope>
    <source>
        <strain evidence="2">JCM 17808</strain>
    </source>
</reference>
<sequence length="394" mass="41572">MVPPARAEWTAPMSAYTVTRPTDLVGIVPHILGYTPTDSLVLVTGSRSGDRGEVGLTVRFDFGFSEAAHLDAEDLAGVVSTLEHAEGAAAVFPILFSAEVPTALGLLGEPESELLVDHFRLPVFLICAALAEAGYEVADPLWAGGGFCGSLDDPEELYGRAETTDTEVAVRLIADGRSHAEDFAAATAHPVPPPELLTGAARIRASAPSAAARYDAALADLRALLDLAEDPSATVAQVPEVLSPGGVVGMELMCAELWSRDCIEMILGFDHPDFSPARLAALEPGTFAAWARPIARSAAAAESMIGLSPERPDFARTAYSVAYLDCLVPAVDEASRPAVLAMLAWLEWGRARNSFADHYACRSLALDPDYTLAGLVHGAVTRGLPPRWMAASGR</sequence>
<evidence type="ECO:0000313" key="2">
    <source>
        <dbReference type="Proteomes" id="UP001500642"/>
    </source>
</evidence>
<name>A0ABP8JFG4_9MICO</name>
<gene>
    <name evidence="1" type="ORF">GCM10023167_15980</name>
</gene>
<dbReference type="Pfam" id="PF13830">
    <property type="entry name" value="DUF4192"/>
    <property type="match status" value="1"/>
</dbReference>
<proteinExistence type="predicted"/>